<dbReference type="RefSeq" id="WP_013784830.1">
    <property type="nucleotide sequence ID" value="NC_015554.1"/>
</dbReference>
<dbReference type="Pfam" id="PF03886">
    <property type="entry name" value="ABC_trans_aux"/>
    <property type="match status" value="1"/>
</dbReference>
<dbReference type="HOGENOM" id="CLU_096001_3_1_6"/>
<dbReference type="OrthoDB" id="6198336at2"/>
<accession>F5ZDD7</accession>
<dbReference type="Gene3D" id="3.40.50.10610">
    <property type="entry name" value="ABC-type transport auxiliary lipoprotein component"/>
    <property type="match status" value="1"/>
</dbReference>
<dbReference type="EMBL" id="CP002339">
    <property type="protein sequence ID" value="AEF03899.1"/>
    <property type="molecule type" value="Genomic_DNA"/>
</dbReference>
<protein>
    <recommendedName>
        <fullName evidence="1">ABC-type transport auxiliary lipoprotein component domain-containing protein</fullName>
    </recommendedName>
</protein>
<keyword evidence="3" id="KW-1185">Reference proteome</keyword>
<feature type="domain" description="ABC-type transport auxiliary lipoprotein component" evidence="1">
    <location>
        <begin position="43"/>
        <end position="198"/>
    </location>
</feature>
<gene>
    <name evidence="2" type="ordered locus">ambt_11895</name>
</gene>
<evidence type="ECO:0000313" key="3">
    <source>
        <dbReference type="Proteomes" id="UP000000683"/>
    </source>
</evidence>
<dbReference type="SUPFAM" id="SSF159594">
    <property type="entry name" value="XCC0632-like"/>
    <property type="match status" value="1"/>
</dbReference>
<sequence length="204" mass="22521">MNTFINNRNALVCKVIRARLIFAAFLGASLVGCASSGSALQYYLLHSTTSSFANEYETPPHRLLINKIILPDYLKQRGLVYQTSSTSLHIATDHLWAEPLDEGITKSLKASLRSQGVMLVTHNMNAKEANDYLTLQIDDFIATWQGDIILSGQYTVKHIDESQSATDFEYTLPLAVDGFPASIEVMREAIHALAENIASEVTKG</sequence>
<reference evidence="2 3" key="1">
    <citation type="journal article" date="2011" name="J. Bacteriol.">
        <title>Complete genome sequence of the polycyclic aromatic hydrocarbon-degrading bacterium Alteromonas sp. strain SN2.</title>
        <authorList>
            <person name="Jin H.M."/>
            <person name="Jeong H."/>
            <person name="Moon E.J."/>
            <person name="Math R.K."/>
            <person name="Lee K."/>
            <person name="Kim H.J."/>
            <person name="Jeon C.O."/>
            <person name="Oh T.K."/>
            <person name="Kim J.F."/>
        </authorList>
    </citation>
    <scope>NUCLEOTIDE SEQUENCE [LARGE SCALE GENOMIC DNA]</scope>
    <source>
        <strain evidence="3">JCM 17741 / KACC 18427 / KCTC 11700BP / SN2</strain>
    </source>
</reference>
<dbReference type="KEGG" id="alt:ambt_11895"/>
<dbReference type="AlphaFoldDB" id="F5ZDD7"/>
<proteinExistence type="predicted"/>
<evidence type="ECO:0000259" key="1">
    <source>
        <dbReference type="Pfam" id="PF03886"/>
    </source>
</evidence>
<organism evidence="2 3">
    <name type="scientific">Alteromonas naphthalenivorans</name>
    <dbReference type="NCBI Taxonomy" id="715451"/>
    <lineage>
        <taxon>Bacteria</taxon>
        <taxon>Pseudomonadati</taxon>
        <taxon>Pseudomonadota</taxon>
        <taxon>Gammaproteobacteria</taxon>
        <taxon>Alteromonadales</taxon>
        <taxon>Alteromonadaceae</taxon>
        <taxon>Alteromonas/Salinimonas group</taxon>
        <taxon>Alteromonas</taxon>
    </lineage>
</organism>
<dbReference type="eggNOG" id="COG3009">
    <property type="taxonomic scope" value="Bacteria"/>
</dbReference>
<name>F5ZDD7_ALTNA</name>
<evidence type="ECO:0000313" key="2">
    <source>
        <dbReference type="EMBL" id="AEF03899.1"/>
    </source>
</evidence>
<dbReference type="InterPro" id="IPR005586">
    <property type="entry name" value="ABC_trans_aux"/>
</dbReference>
<dbReference type="Proteomes" id="UP000000683">
    <property type="component" value="Chromosome"/>
</dbReference>